<dbReference type="SUPFAM" id="SSF48113">
    <property type="entry name" value="Heme-dependent peroxidases"/>
    <property type="match status" value="1"/>
</dbReference>
<dbReference type="EC" id="1.11.1.7" evidence="3 18"/>
<feature type="chain" id="PRO_5016194465" description="Peroxidase" evidence="18">
    <location>
        <begin position="30"/>
        <end position="346"/>
    </location>
</feature>
<dbReference type="OrthoDB" id="2113341at2759"/>
<organism evidence="20 21">
    <name type="scientific">Dorcoceras hygrometricum</name>
    <dbReference type="NCBI Taxonomy" id="472368"/>
    <lineage>
        <taxon>Eukaryota</taxon>
        <taxon>Viridiplantae</taxon>
        <taxon>Streptophyta</taxon>
        <taxon>Embryophyta</taxon>
        <taxon>Tracheophyta</taxon>
        <taxon>Spermatophyta</taxon>
        <taxon>Magnoliopsida</taxon>
        <taxon>eudicotyledons</taxon>
        <taxon>Gunneridae</taxon>
        <taxon>Pentapetalae</taxon>
        <taxon>asterids</taxon>
        <taxon>lamiids</taxon>
        <taxon>Lamiales</taxon>
        <taxon>Gesneriaceae</taxon>
        <taxon>Didymocarpoideae</taxon>
        <taxon>Trichosporeae</taxon>
        <taxon>Loxocarpinae</taxon>
        <taxon>Dorcoceras</taxon>
    </lineage>
</organism>
<evidence type="ECO:0000256" key="4">
    <source>
        <dbReference type="ARBA" id="ARBA00022525"/>
    </source>
</evidence>
<evidence type="ECO:0000256" key="8">
    <source>
        <dbReference type="ARBA" id="ARBA00022729"/>
    </source>
</evidence>
<feature type="disulfide bond" evidence="17">
    <location>
        <begin position="133"/>
        <end position="335"/>
    </location>
</feature>
<proteinExistence type="inferred from homology"/>
<evidence type="ECO:0000256" key="16">
    <source>
        <dbReference type="PIRSR" id="PIRSR600823-3"/>
    </source>
</evidence>
<evidence type="ECO:0000256" key="6">
    <source>
        <dbReference type="ARBA" id="ARBA00022617"/>
    </source>
</evidence>
<dbReference type="AlphaFoldDB" id="A0A2Z7CUW6"/>
<evidence type="ECO:0000259" key="19">
    <source>
        <dbReference type="PROSITE" id="PS50873"/>
    </source>
</evidence>
<feature type="binding site" evidence="16">
    <location>
        <position position="101"/>
    </location>
    <ligand>
        <name>Ca(2+)</name>
        <dbReference type="ChEBI" id="CHEBI:29108"/>
        <label>1</label>
    </ligand>
</feature>
<keyword evidence="6 18" id="KW-0349">Heme</keyword>
<feature type="binding site" evidence="16">
    <location>
        <position position="83"/>
    </location>
    <ligand>
        <name>Ca(2+)</name>
        <dbReference type="ChEBI" id="CHEBI:29108"/>
        <label>1</label>
    </ligand>
</feature>
<dbReference type="Gene3D" id="1.10.420.10">
    <property type="entry name" value="Peroxidase, domain 2"/>
    <property type="match status" value="1"/>
</dbReference>
<keyword evidence="5 18" id="KW-0575">Peroxidase</keyword>
<feature type="binding site" evidence="15">
    <location>
        <position position="173"/>
    </location>
    <ligand>
        <name>substrate</name>
    </ligand>
</feature>
<feature type="binding site" evidence="16">
    <location>
        <position position="86"/>
    </location>
    <ligand>
        <name>Ca(2+)</name>
        <dbReference type="ChEBI" id="CHEBI:29108"/>
        <label>1</label>
    </ligand>
</feature>
<dbReference type="InterPro" id="IPR002016">
    <property type="entry name" value="Haem_peroxidase"/>
</dbReference>
<keyword evidence="13" id="KW-0325">Glycoprotein</keyword>
<protein>
    <recommendedName>
        <fullName evidence="3 18">Peroxidase</fullName>
        <ecNumber evidence="3 18">1.11.1.7</ecNumber>
    </recommendedName>
</protein>
<dbReference type="InterPro" id="IPR010255">
    <property type="entry name" value="Haem_peroxidase_sf"/>
</dbReference>
<evidence type="ECO:0000256" key="3">
    <source>
        <dbReference type="ARBA" id="ARBA00012313"/>
    </source>
</evidence>
<keyword evidence="21" id="KW-1185">Reference proteome</keyword>
<evidence type="ECO:0000256" key="5">
    <source>
        <dbReference type="ARBA" id="ARBA00022559"/>
    </source>
</evidence>
<feature type="disulfide bond" evidence="17">
    <location>
        <begin position="51"/>
        <end position="127"/>
    </location>
</feature>
<comment type="cofactor">
    <cofactor evidence="16 18">
        <name>Ca(2+)</name>
        <dbReference type="ChEBI" id="CHEBI:29108"/>
    </cofactor>
    <text evidence="16 18">Binds 2 calcium ions per subunit.</text>
</comment>
<feature type="domain" description="Plant heme peroxidase family profile" evidence="19">
    <location>
        <begin position="39"/>
        <end position="339"/>
    </location>
</feature>
<dbReference type="InterPro" id="IPR000823">
    <property type="entry name" value="Peroxidase_pln"/>
</dbReference>
<sequence length="346" mass="39121">MERKGYNFVIAICMLFGVWLNLYVGRVQAAVTLPPEDKPLKRHFYKKLKTCANVEAFVTHQVKLWWDKDKSITAKLLKLLYADCMVNGCDGSILLDGPHTEKNAAKNSRLDGFVLIDKIKKVVESRCPEVVSCSDILMLAVRDAVHLAGAPSYPVFLGRRDGLESKAEWVDLPSASISWEEGYAYFKSKGLDEQDYATLLGAHTLGKTHCKNIHDRLYDFNKTQKPDPTMSRLLLGKLRKLCPSSLKKCKDSTVFLTDKDGDAYPFTITYYSNVLSYDSVLGVDQQLLFNYNTSQLVLEYAEKFESFRREFTLSISRMGGLGVLTGNQGEIRKNCRLTNKNNPEIN</sequence>
<feature type="binding site" evidence="16">
    <location>
        <position position="258"/>
    </location>
    <ligand>
        <name>Ca(2+)</name>
        <dbReference type="ChEBI" id="CHEBI:29108"/>
        <label>2</label>
    </ligand>
</feature>
<feature type="disulfide bond" evidence="17">
    <location>
        <begin position="84"/>
        <end position="89"/>
    </location>
</feature>
<evidence type="ECO:0000313" key="20">
    <source>
        <dbReference type="EMBL" id="KZV48464.1"/>
    </source>
</evidence>
<comment type="similarity">
    <text evidence="18">Belongs to the peroxidase family. Classical plant (class III) peroxidase subfamily.</text>
</comment>
<evidence type="ECO:0000313" key="21">
    <source>
        <dbReference type="Proteomes" id="UP000250235"/>
    </source>
</evidence>
<dbReference type="GO" id="GO:0005576">
    <property type="term" value="C:extracellular region"/>
    <property type="evidence" value="ECO:0007669"/>
    <property type="project" value="UniProtKB-SubCell"/>
</dbReference>
<comment type="catalytic activity">
    <reaction evidence="1 18">
        <text>2 a phenolic donor + H2O2 = 2 a phenolic radical donor + 2 H2O</text>
        <dbReference type="Rhea" id="RHEA:56136"/>
        <dbReference type="ChEBI" id="CHEBI:15377"/>
        <dbReference type="ChEBI" id="CHEBI:16240"/>
        <dbReference type="ChEBI" id="CHEBI:139520"/>
        <dbReference type="ChEBI" id="CHEBI:139521"/>
        <dbReference type="EC" id="1.11.1.7"/>
    </reaction>
</comment>
<dbReference type="FunFam" id="1.10.420.10:FF:000007">
    <property type="entry name" value="Peroxidase"/>
    <property type="match status" value="1"/>
</dbReference>
<dbReference type="PROSITE" id="PS50873">
    <property type="entry name" value="PEROXIDASE_4"/>
    <property type="match status" value="1"/>
</dbReference>
<dbReference type="PANTHER" id="PTHR31517:SF59">
    <property type="entry name" value="PEROXIDASE"/>
    <property type="match status" value="1"/>
</dbReference>
<keyword evidence="7 16" id="KW-0479">Metal-binding</keyword>
<evidence type="ECO:0000256" key="14">
    <source>
        <dbReference type="ARBA" id="ARBA00023324"/>
    </source>
</evidence>
<comment type="cofactor">
    <cofactor evidence="16 18">
        <name>heme b</name>
        <dbReference type="ChEBI" id="CHEBI:60344"/>
    </cofactor>
    <text evidence="16 18">Binds 1 heme b (iron(II)-protoporphyrin IX) group per subunit.</text>
</comment>
<keyword evidence="4 18" id="KW-0964">Secreted</keyword>
<feature type="disulfide bond" evidence="17">
    <location>
        <begin position="210"/>
        <end position="242"/>
    </location>
</feature>
<dbReference type="GO" id="GO:0046872">
    <property type="term" value="F:metal ion binding"/>
    <property type="evidence" value="ECO:0007669"/>
    <property type="project" value="UniProtKB-UniRule"/>
</dbReference>
<evidence type="ECO:0000256" key="7">
    <source>
        <dbReference type="ARBA" id="ARBA00022723"/>
    </source>
</evidence>
<comment type="subcellular location">
    <subcellularLocation>
        <location evidence="18">Secreted</location>
    </subcellularLocation>
</comment>
<evidence type="ECO:0000256" key="9">
    <source>
        <dbReference type="ARBA" id="ARBA00022837"/>
    </source>
</evidence>
<keyword evidence="11 16" id="KW-0408">Iron</keyword>
<feature type="binding site" evidence="16">
    <location>
        <position position="204"/>
    </location>
    <ligand>
        <name>Ca(2+)</name>
        <dbReference type="ChEBI" id="CHEBI:29108"/>
        <label>2</label>
    </ligand>
</feature>
<evidence type="ECO:0000256" key="13">
    <source>
        <dbReference type="ARBA" id="ARBA00023180"/>
    </source>
</evidence>
<dbReference type="PRINTS" id="PR00461">
    <property type="entry name" value="PLPEROXIDASE"/>
</dbReference>
<dbReference type="GO" id="GO:0006979">
    <property type="term" value="P:response to oxidative stress"/>
    <property type="evidence" value="ECO:0007669"/>
    <property type="project" value="UniProtKB-UniRule"/>
</dbReference>
<reference evidence="20 21" key="1">
    <citation type="journal article" date="2015" name="Proc. Natl. Acad. Sci. U.S.A.">
        <title>The resurrection genome of Boea hygrometrica: A blueprint for survival of dehydration.</title>
        <authorList>
            <person name="Xiao L."/>
            <person name="Yang G."/>
            <person name="Zhang L."/>
            <person name="Yang X."/>
            <person name="Zhao S."/>
            <person name="Ji Z."/>
            <person name="Zhou Q."/>
            <person name="Hu M."/>
            <person name="Wang Y."/>
            <person name="Chen M."/>
            <person name="Xu Y."/>
            <person name="Jin H."/>
            <person name="Xiao X."/>
            <person name="Hu G."/>
            <person name="Bao F."/>
            <person name="Hu Y."/>
            <person name="Wan P."/>
            <person name="Li L."/>
            <person name="Deng X."/>
            <person name="Kuang T."/>
            <person name="Xiang C."/>
            <person name="Zhu J.K."/>
            <person name="Oliver M.J."/>
            <person name="He Y."/>
        </authorList>
    </citation>
    <scope>NUCLEOTIDE SEQUENCE [LARGE SCALE GENOMIC DNA]</scope>
    <source>
        <strain evidence="21">cv. XS01</strain>
    </source>
</reference>
<comment type="function">
    <text evidence="2">Removal of H(2)O(2), oxidation of toxic reductants, biosynthesis and degradation of lignin, suberization, auxin catabolism, response to environmental stresses such as wounding, pathogen attack and oxidative stress. These functions might be dependent on each isozyme/isoform in each plant tissue.</text>
</comment>
<dbReference type="Gene3D" id="1.10.520.10">
    <property type="match status" value="1"/>
</dbReference>
<evidence type="ECO:0000256" key="15">
    <source>
        <dbReference type="PIRSR" id="PIRSR600823-2"/>
    </source>
</evidence>
<accession>A0A2Z7CUW6</accession>
<dbReference type="GO" id="GO:0140825">
    <property type="term" value="F:lactoperoxidase activity"/>
    <property type="evidence" value="ECO:0007669"/>
    <property type="project" value="UniProtKB-EC"/>
</dbReference>
<dbReference type="GO" id="GO:0020037">
    <property type="term" value="F:heme binding"/>
    <property type="evidence" value="ECO:0007669"/>
    <property type="project" value="UniProtKB-UniRule"/>
</dbReference>
<evidence type="ECO:0000256" key="18">
    <source>
        <dbReference type="RuleBase" id="RU362060"/>
    </source>
</evidence>
<evidence type="ECO:0000256" key="1">
    <source>
        <dbReference type="ARBA" id="ARBA00000189"/>
    </source>
</evidence>
<evidence type="ECO:0000256" key="10">
    <source>
        <dbReference type="ARBA" id="ARBA00023002"/>
    </source>
</evidence>
<keyword evidence="10 18" id="KW-0560">Oxidoreductase</keyword>
<evidence type="ECO:0000256" key="2">
    <source>
        <dbReference type="ARBA" id="ARBA00002322"/>
    </source>
</evidence>
<evidence type="ECO:0000256" key="12">
    <source>
        <dbReference type="ARBA" id="ARBA00023157"/>
    </source>
</evidence>
<feature type="binding site" evidence="16">
    <location>
        <position position="88"/>
    </location>
    <ligand>
        <name>Ca(2+)</name>
        <dbReference type="ChEBI" id="CHEBI:29108"/>
        <label>1</label>
    </ligand>
</feature>
<dbReference type="Proteomes" id="UP000250235">
    <property type="component" value="Unassembled WGS sequence"/>
</dbReference>
<feature type="binding site" evidence="16">
    <location>
        <position position="90"/>
    </location>
    <ligand>
        <name>Ca(2+)</name>
        <dbReference type="ChEBI" id="CHEBI:29108"/>
        <label>1</label>
    </ligand>
</feature>
<keyword evidence="8 18" id="KW-0732">Signal</keyword>
<dbReference type="Pfam" id="PF00141">
    <property type="entry name" value="peroxidase"/>
    <property type="match status" value="1"/>
</dbReference>
<dbReference type="CDD" id="cd00693">
    <property type="entry name" value="secretory_peroxidase"/>
    <property type="match status" value="1"/>
</dbReference>
<keyword evidence="12 17" id="KW-1015">Disulfide bond</keyword>
<gene>
    <name evidence="20" type="ORF">F511_18270</name>
</gene>
<dbReference type="PANTHER" id="PTHR31517">
    <property type="match status" value="1"/>
</dbReference>
<dbReference type="GO" id="GO:0042744">
    <property type="term" value="P:hydrogen peroxide catabolic process"/>
    <property type="evidence" value="ECO:0007669"/>
    <property type="project" value="UniProtKB-KW"/>
</dbReference>
<name>A0A2Z7CUW6_9LAMI</name>
<evidence type="ECO:0000256" key="17">
    <source>
        <dbReference type="PIRSR" id="PIRSR600823-5"/>
    </source>
</evidence>
<keyword evidence="9 16" id="KW-0106">Calcium</keyword>
<keyword evidence="14 18" id="KW-0376">Hydrogen peroxide</keyword>
<dbReference type="PRINTS" id="PR00458">
    <property type="entry name" value="PEROXIDASE"/>
</dbReference>
<dbReference type="EMBL" id="KQ993856">
    <property type="protein sequence ID" value="KZV48464.1"/>
    <property type="molecule type" value="Genomic_DNA"/>
</dbReference>
<dbReference type="InterPro" id="IPR033905">
    <property type="entry name" value="Secretory_peroxidase"/>
</dbReference>
<feature type="signal peptide" evidence="18">
    <location>
        <begin position="1"/>
        <end position="29"/>
    </location>
</feature>
<evidence type="ECO:0000256" key="11">
    <source>
        <dbReference type="ARBA" id="ARBA00023004"/>
    </source>
</evidence>
<feature type="binding site" evidence="16">
    <location>
        <position position="92"/>
    </location>
    <ligand>
        <name>Ca(2+)</name>
        <dbReference type="ChEBI" id="CHEBI:29108"/>
        <label>1</label>
    </ligand>
</feature>
<feature type="binding site" description="axial binding residue" evidence="16">
    <location>
        <position position="203"/>
    </location>
    <ligand>
        <name>heme b</name>
        <dbReference type="ChEBI" id="CHEBI:60344"/>
    </ligand>
    <ligandPart>
        <name>Fe</name>
        <dbReference type="ChEBI" id="CHEBI:18248"/>
    </ligandPart>
</feature>